<accession>A0AAV2D1X0</accession>
<evidence type="ECO:0000256" key="1">
    <source>
        <dbReference type="SAM" id="MobiDB-lite"/>
    </source>
</evidence>
<sequence length="135" mass="14560">MSSLSLLYSRLSSSSPPISRHRPRLTSPRRRSNANSTSIICANPLISDSSNDNNSIPGDDAPAKIDEFDNLEDQTDTAAAVNEDCDMSRTRGYNLAAGGSGGGNKVSNKPNCFMRLVRERRGKSPTTKPNPPIPK</sequence>
<organism evidence="2 3">
    <name type="scientific">Linum trigynum</name>
    <dbReference type="NCBI Taxonomy" id="586398"/>
    <lineage>
        <taxon>Eukaryota</taxon>
        <taxon>Viridiplantae</taxon>
        <taxon>Streptophyta</taxon>
        <taxon>Embryophyta</taxon>
        <taxon>Tracheophyta</taxon>
        <taxon>Spermatophyta</taxon>
        <taxon>Magnoliopsida</taxon>
        <taxon>eudicotyledons</taxon>
        <taxon>Gunneridae</taxon>
        <taxon>Pentapetalae</taxon>
        <taxon>rosids</taxon>
        <taxon>fabids</taxon>
        <taxon>Malpighiales</taxon>
        <taxon>Linaceae</taxon>
        <taxon>Linum</taxon>
    </lineage>
</organism>
<feature type="region of interest" description="Disordered" evidence="1">
    <location>
        <begin position="116"/>
        <end position="135"/>
    </location>
</feature>
<keyword evidence="3" id="KW-1185">Reference proteome</keyword>
<reference evidence="2 3" key="1">
    <citation type="submission" date="2024-04" db="EMBL/GenBank/DDBJ databases">
        <authorList>
            <person name="Fracassetti M."/>
        </authorList>
    </citation>
    <scope>NUCLEOTIDE SEQUENCE [LARGE SCALE GENOMIC DNA]</scope>
</reference>
<name>A0AAV2D1X0_9ROSI</name>
<feature type="compositionally biased region" description="Low complexity" evidence="1">
    <location>
        <begin position="1"/>
        <end position="18"/>
    </location>
</feature>
<feature type="region of interest" description="Disordered" evidence="1">
    <location>
        <begin position="1"/>
        <end position="65"/>
    </location>
</feature>
<feature type="compositionally biased region" description="Basic residues" evidence="1">
    <location>
        <begin position="19"/>
        <end position="32"/>
    </location>
</feature>
<dbReference type="EMBL" id="OZ034814">
    <property type="protein sequence ID" value="CAL1363712.1"/>
    <property type="molecule type" value="Genomic_DNA"/>
</dbReference>
<evidence type="ECO:0000313" key="2">
    <source>
        <dbReference type="EMBL" id="CAL1363712.1"/>
    </source>
</evidence>
<dbReference type="Proteomes" id="UP001497516">
    <property type="component" value="Chromosome 10"/>
</dbReference>
<protein>
    <submittedName>
        <fullName evidence="2">Uncharacterized protein</fullName>
    </submittedName>
</protein>
<dbReference type="AlphaFoldDB" id="A0AAV2D1X0"/>
<gene>
    <name evidence="2" type="ORF">LTRI10_LOCUS10046</name>
</gene>
<evidence type="ECO:0000313" key="3">
    <source>
        <dbReference type="Proteomes" id="UP001497516"/>
    </source>
</evidence>
<feature type="compositionally biased region" description="Low complexity" evidence="1">
    <location>
        <begin position="43"/>
        <end position="60"/>
    </location>
</feature>
<proteinExistence type="predicted"/>